<keyword evidence="2" id="KW-1185">Reference proteome</keyword>
<organism evidence="1 2">
    <name type="scientific">Parapedobacter deserti</name>
    <dbReference type="NCBI Taxonomy" id="1912957"/>
    <lineage>
        <taxon>Bacteria</taxon>
        <taxon>Pseudomonadati</taxon>
        <taxon>Bacteroidota</taxon>
        <taxon>Sphingobacteriia</taxon>
        <taxon>Sphingobacteriales</taxon>
        <taxon>Sphingobacteriaceae</taxon>
        <taxon>Parapedobacter</taxon>
    </lineage>
</organism>
<proteinExistence type="predicted"/>
<accession>A0ABV7JR67</accession>
<protein>
    <submittedName>
        <fullName evidence="1">Uncharacterized protein</fullName>
    </submittedName>
</protein>
<dbReference type="Proteomes" id="UP001595526">
    <property type="component" value="Unassembled WGS sequence"/>
</dbReference>
<comment type="caution">
    <text evidence="1">The sequence shown here is derived from an EMBL/GenBank/DDBJ whole genome shotgun (WGS) entry which is preliminary data.</text>
</comment>
<sequence length="55" mass="6371">MENLMLCRYHCHFPSTFPLAPIPTGRINPTVLPPYLLTVFNKERAFFNTLGMVME</sequence>
<reference evidence="2" key="1">
    <citation type="journal article" date="2019" name="Int. J. Syst. Evol. Microbiol.">
        <title>The Global Catalogue of Microorganisms (GCM) 10K type strain sequencing project: providing services to taxonomists for standard genome sequencing and annotation.</title>
        <authorList>
            <consortium name="The Broad Institute Genomics Platform"/>
            <consortium name="The Broad Institute Genome Sequencing Center for Infectious Disease"/>
            <person name="Wu L."/>
            <person name="Ma J."/>
        </authorList>
    </citation>
    <scope>NUCLEOTIDE SEQUENCE [LARGE SCALE GENOMIC DNA]</scope>
    <source>
        <strain evidence="2">KCTC 52416</strain>
    </source>
</reference>
<evidence type="ECO:0000313" key="2">
    <source>
        <dbReference type="Proteomes" id="UP001595526"/>
    </source>
</evidence>
<evidence type="ECO:0000313" key="1">
    <source>
        <dbReference type="EMBL" id="MFC3198591.1"/>
    </source>
</evidence>
<dbReference type="EMBL" id="JBHRTA010000038">
    <property type="protein sequence ID" value="MFC3198591.1"/>
    <property type="molecule type" value="Genomic_DNA"/>
</dbReference>
<gene>
    <name evidence="1" type="ORF">ACFOET_13280</name>
</gene>
<name>A0ABV7JR67_9SPHI</name>